<organism evidence="1 2">
    <name type="scientific">Vavraia culicis (isolate floridensis)</name>
    <name type="common">Microsporidian parasite</name>
    <dbReference type="NCBI Taxonomy" id="948595"/>
    <lineage>
        <taxon>Eukaryota</taxon>
        <taxon>Fungi</taxon>
        <taxon>Fungi incertae sedis</taxon>
        <taxon>Microsporidia</taxon>
        <taxon>Pleistophoridae</taxon>
        <taxon>Vavraia</taxon>
    </lineage>
</organism>
<dbReference type="GeneID" id="19877982"/>
<name>L2GYR0_VAVCU</name>
<proteinExistence type="predicted"/>
<evidence type="ECO:0000313" key="2">
    <source>
        <dbReference type="Proteomes" id="UP000011081"/>
    </source>
</evidence>
<dbReference type="Proteomes" id="UP000011081">
    <property type="component" value="Unassembled WGS sequence"/>
</dbReference>
<dbReference type="AlphaFoldDB" id="L2GYR0"/>
<dbReference type="RefSeq" id="XP_008073111.1">
    <property type="nucleotide sequence ID" value="XM_008074920.1"/>
</dbReference>
<accession>L2GYR0</accession>
<sequence>MERELILKYNMKLNGESPLKPRELSCRRINNSFLFTLDDGSAFFISLGMKTDLRNTTKDRIMVRPRNMVINKLLSLIDQESMQYQLIISASPGVPVMHLINAIFMVLRELKVELFCSFQGFMFNVIEDEKESRIAMDCDAVSDKEMLVVKSGEEEIFLLESKGEIKIADFLDIIKKV</sequence>
<dbReference type="EMBL" id="GL877404">
    <property type="protein sequence ID" value="ELA48482.1"/>
    <property type="molecule type" value="Genomic_DNA"/>
</dbReference>
<dbReference type="InParanoid" id="L2GYR0"/>
<protein>
    <submittedName>
        <fullName evidence="1">Uncharacterized protein</fullName>
    </submittedName>
</protein>
<evidence type="ECO:0000313" key="1">
    <source>
        <dbReference type="EMBL" id="ELA48482.1"/>
    </source>
</evidence>
<dbReference type="OrthoDB" id="10506012at2759"/>
<gene>
    <name evidence="1" type="ORF">VCUG_00091</name>
</gene>
<reference evidence="2" key="1">
    <citation type="submission" date="2011-03" db="EMBL/GenBank/DDBJ databases">
        <title>The genome sequence of Vavraia culicis strain floridensis.</title>
        <authorList>
            <consortium name="The Broad Institute Genome Sequencing Platform"/>
            <person name="Cuomo C."/>
            <person name="Becnel J."/>
            <person name="Sanscrainte N."/>
            <person name="Young S.K."/>
            <person name="Zeng Q."/>
            <person name="Gargeya S."/>
            <person name="Fitzgerald M."/>
            <person name="Haas B."/>
            <person name="Abouelleil A."/>
            <person name="Alvarado L."/>
            <person name="Arachchi H.M."/>
            <person name="Berlin A."/>
            <person name="Chapman S.B."/>
            <person name="Gearin G."/>
            <person name="Goldberg J."/>
            <person name="Griggs A."/>
            <person name="Gujja S."/>
            <person name="Hansen M."/>
            <person name="Heiman D."/>
            <person name="Howarth C."/>
            <person name="Larimer J."/>
            <person name="Lui A."/>
            <person name="MacDonald P.J.P."/>
            <person name="McCowen C."/>
            <person name="Montmayeur A."/>
            <person name="Murphy C."/>
            <person name="Neiman D."/>
            <person name="Pearson M."/>
            <person name="Priest M."/>
            <person name="Roberts A."/>
            <person name="Saif S."/>
            <person name="Shea T."/>
            <person name="Sisk P."/>
            <person name="Stolte C."/>
            <person name="Sykes S."/>
            <person name="Wortman J."/>
            <person name="Nusbaum C."/>
            <person name="Birren B."/>
        </authorList>
    </citation>
    <scope>NUCLEOTIDE SEQUENCE [LARGE SCALE GENOMIC DNA]</scope>
    <source>
        <strain evidence="2">floridensis</strain>
    </source>
</reference>
<dbReference type="VEuPathDB" id="MicrosporidiaDB:VCUG_00091"/>
<dbReference type="HOGENOM" id="CLU_1519000_0_0_1"/>
<keyword evidence="2" id="KW-1185">Reference proteome</keyword>